<dbReference type="EMBL" id="KM262845">
    <property type="protein sequence ID" value="AIY22445.1"/>
    <property type="molecule type" value="Genomic_DNA"/>
</dbReference>
<reference evidence="1 2" key="1">
    <citation type="journal article" date="2015" name="J. Gen. Virol.">
        <title>Related strains of African swine fever virus with different virulence: genome comparison and analysis.</title>
        <authorList>
            <person name="Portugal R."/>
            <person name="Coelho J."/>
            <person name="Hoper D."/>
            <person name="Little N.S."/>
            <person name="Smithson C."/>
            <person name="Upton C."/>
            <person name="Martins C."/>
            <person name="Leitao A."/>
            <person name="Keil G.M."/>
        </authorList>
    </citation>
    <scope>NUCLEOTIDE SEQUENCE [LARGE SCALE GENOMIC DNA]</scope>
    <source>
        <strain evidence="1">NHV</strain>
    </source>
</reference>
<dbReference type="GeneID" id="41901466"/>
<evidence type="ECO:0000313" key="2">
    <source>
        <dbReference type="Proteomes" id="UP000110401"/>
    </source>
</evidence>
<dbReference type="RefSeq" id="YP_009702662.1">
    <property type="nucleotide sequence ID" value="NC_044943.1"/>
</dbReference>
<organism evidence="1 2">
    <name type="scientific">African swine fever virus</name>
    <name type="common">ASFV</name>
    <dbReference type="NCBI Taxonomy" id="10497"/>
    <lineage>
        <taxon>Viruses</taxon>
        <taxon>Varidnaviria</taxon>
        <taxon>Bamfordvirae</taxon>
        <taxon>Nucleocytoviricota</taxon>
        <taxon>Pokkesviricetes</taxon>
        <taxon>Asfuvirales</taxon>
        <taxon>Asfarviridae</taxon>
        <taxon>Asfivirus</taxon>
        <taxon>Asfivirus haemorrhagiae</taxon>
    </lineage>
</organism>
<accession>A0A0A1DYG2</accession>
<proteinExistence type="predicted"/>
<sequence>MLLVKMTTHIFHADDLLQALQQAKAEKNFSSVFSLDWDKLRTAKRNTTVKYVTVNVIVKGKKAPLMFNFQNEKHVGTIPPSTDEEVIRMNAENPKFLVKKRDRDPCLQFNKYKISPPLEDDGLTVKKNEQGEEIYPGDEEKSKLFQIIELLEEAFEDAVQKGPEAMKTKHVIKLIQRKISNSAVKNADKHLPNPIARIRIKINPATSILTPILLDKNKPITLQNGKTSFEELKDEDGVKANPDNIHKLIESHSMHDGIINARSICISNMGISFPLCLEMGVVKVFEKNNGIDVNSIYGSDDISTLVNQIAIA</sequence>
<dbReference type="Proteomes" id="UP000110401">
    <property type="component" value="Segment"/>
</dbReference>
<protein>
    <submittedName>
        <fullName evidence="1">PCP312R</fullName>
    </submittedName>
</protein>
<name>A0A0A1DYG2_ASF</name>
<organismHost>
    <name type="scientific">Sus scrofa</name>
    <name type="common">Pig</name>
    <dbReference type="NCBI Taxonomy" id="9823"/>
</organismHost>
<gene>
    <name evidence="1" type="primary">CP312R</name>
</gene>
<evidence type="ECO:0000313" key="1">
    <source>
        <dbReference type="EMBL" id="AIY22445.1"/>
    </source>
</evidence>
<organismHost>
    <name type="scientific">Phacochoerus aethiopicus</name>
    <name type="common">Warthog</name>
    <dbReference type="NCBI Taxonomy" id="85517"/>
</organismHost>
<dbReference type="KEGG" id="vg:41901466"/>
<organismHost>
    <name type="scientific">Potamochoerus larvatus</name>
    <name type="common">Bushpig</name>
    <dbReference type="NCBI Taxonomy" id="273792"/>
</organismHost>
<organismHost>
    <name type="scientific">Ornithodoros</name>
    <name type="common">relapsing fever ticks</name>
    <dbReference type="NCBI Taxonomy" id="6937"/>
</organismHost>
<organismHost>
    <name type="scientific">Ornithodoros moubata</name>
    <name type="common">Soft tick</name>
    <name type="synonym">Argasid tick</name>
    <dbReference type="NCBI Taxonomy" id="6938"/>
</organismHost>
<organismHost>
    <name type="scientific">Phacochoerus africanus</name>
    <name type="common">Warthog</name>
    <dbReference type="NCBI Taxonomy" id="41426"/>
</organismHost>